<keyword evidence="8 10" id="KW-0320">Glycogen biosynthesis</keyword>
<comment type="similarity">
    <text evidence="4 10">Belongs to the glycosyl hydrolase 13 family. GlgB subfamily.</text>
</comment>
<evidence type="ECO:0000256" key="9">
    <source>
        <dbReference type="ARBA" id="ARBA00023277"/>
    </source>
</evidence>
<dbReference type="InterPro" id="IPR004193">
    <property type="entry name" value="Glyco_hydro_13_N"/>
</dbReference>
<keyword evidence="6 10" id="KW-0328">Glycosyltransferase</keyword>
<dbReference type="SUPFAM" id="SSF51011">
    <property type="entry name" value="Glycosyl hydrolase domain"/>
    <property type="match status" value="1"/>
</dbReference>
<dbReference type="Proteomes" id="UP000606193">
    <property type="component" value="Unassembled WGS sequence"/>
</dbReference>
<dbReference type="InterPro" id="IPR006407">
    <property type="entry name" value="GlgB"/>
</dbReference>
<reference evidence="12 13" key="1">
    <citation type="submission" date="2020-08" db="EMBL/GenBank/DDBJ databases">
        <title>Genome public.</title>
        <authorList>
            <person name="Liu C."/>
            <person name="Sun Q."/>
        </authorList>
    </citation>
    <scope>NUCLEOTIDE SEQUENCE [LARGE SCALE GENOMIC DNA]</scope>
    <source>
        <strain evidence="12 13">NSJ-37</strain>
    </source>
</reference>
<comment type="function">
    <text evidence="2 10">Catalyzes the formation of the alpha-1,6-glucosidic linkages in glycogen by scission of a 1,4-alpha-linked oligosaccharide from growing alpha-1,4-glucan chains and the subsequent attachment of the oligosaccharide to the alpha-1,6 position.</text>
</comment>
<evidence type="ECO:0000313" key="13">
    <source>
        <dbReference type="Proteomes" id="UP000606193"/>
    </source>
</evidence>
<feature type="active site" description="Nucleophile" evidence="10">
    <location>
        <position position="438"/>
    </location>
</feature>
<organism evidence="12 13">
    <name type="scientific">Jutongia huaianensis</name>
    <dbReference type="NCBI Taxonomy" id="2763668"/>
    <lineage>
        <taxon>Bacteria</taxon>
        <taxon>Bacillati</taxon>
        <taxon>Bacillota</taxon>
        <taxon>Clostridia</taxon>
        <taxon>Lachnospirales</taxon>
        <taxon>Lachnospiraceae</taxon>
        <taxon>Jutongia</taxon>
    </lineage>
</organism>
<dbReference type="EMBL" id="JACRSX010000010">
    <property type="protein sequence ID" value="MBC8562664.1"/>
    <property type="molecule type" value="Genomic_DNA"/>
</dbReference>
<comment type="pathway">
    <text evidence="3 10">Glycan biosynthesis; glycogen biosynthesis.</text>
</comment>
<dbReference type="Pfam" id="PF02806">
    <property type="entry name" value="Alpha-amylase_C"/>
    <property type="match status" value="1"/>
</dbReference>
<dbReference type="Pfam" id="PF02922">
    <property type="entry name" value="CBM_48"/>
    <property type="match status" value="1"/>
</dbReference>
<dbReference type="PANTHER" id="PTHR43651">
    <property type="entry name" value="1,4-ALPHA-GLUCAN-BRANCHING ENZYME"/>
    <property type="match status" value="1"/>
</dbReference>
<dbReference type="NCBIfam" id="NF003811">
    <property type="entry name" value="PRK05402.1"/>
    <property type="match status" value="1"/>
</dbReference>
<dbReference type="NCBIfam" id="NF008967">
    <property type="entry name" value="PRK12313.1"/>
    <property type="match status" value="1"/>
</dbReference>
<comment type="subunit">
    <text evidence="10">Monomer.</text>
</comment>
<dbReference type="InterPro" id="IPR006047">
    <property type="entry name" value="GH13_cat_dom"/>
</dbReference>
<proteinExistence type="inferred from homology"/>
<accession>A0ABR7N210</accession>
<dbReference type="InterPro" id="IPR006048">
    <property type="entry name" value="A-amylase/branching_C"/>
</dbReference>
<comment type="caution">
    <text evidence="12">The sequence shown here is derived from an EMBL/GenBank/DDBJ whole genome shotgun (WGS) entry which is preliminary data.</text>
</comment>
<evidence type="ECO:0000256" key="4">
    <source>
        <dbReference type="ARBA" id="ARBA00009000"/>
    </source>
</evidence>
<gene>
    <name evidence="10 12" type="primary">glgB</name>
    <name evidence="12" type="ORF">H8704_08495</name>
</gene>
<keyword evidence="7 10" id="KW-0808">Transferase</keyword>
<evidence type="ECO:0000313" key="12">
    <source>
        <dbReference type="EMBL" id="MBC8562664.1"/>
    </source>
</evidence>
<dbReference type="NCBIfam" id="TIGR01515">
    <property type="entry name" value="branching_enzym"/>
    <property type="match status" value="1"/>
</dbReference>
<dbReference type="InterPro" id="IPR044143">
    <property type="entry name" value="GlgB_N_E_set_prok"/>
</dbReference>
<dbReference type="InterPro" id="IPR017853">
    <property type="entry name" value="GH"/>
</dbReference>
<evidence type="ECO:0000256" key="8">
    <source>
        <dbReference type="ARBA" id="ARBA00023056"/>
    </source>
</evidence>
<dbReference type="InterPro" id="IPR013780">
    <property type="entry name" value="Glyco_hydro_b"/>
</dbReference>
<evidence type="ECO:0000256" key="5">
    <source>
        <dbReference type="ARBA" id="ARBA00022600"/>
    </source>
</evidence>
<dbReference type="InterPro" id="IPR037439">
    <property type="entry name" value="Branching_enzy"/>
</dbReference>
<dbReference type="Gene3D" id="2.60.40.1180">
    <property type="entry name" value="Golgi alpha-mannosidase II"/>
    <property type="match status" value="1"/>
</dbReference>
<evidence type="ECO:0000256" key="10">
    <source>
        <dbReference type="HAMAP-Rule" id="MF_00685"/>
    </source>
</evidence>
<dbReference type="GO" id="GO:0003844">
    <property type="term" value="F:1,4-alpha-glucan branching enzyme activity"/>
    <property type="evidence" value="ECO:0007669"/>
    <property type="project" value="UniProtKB-EC"/>
</dbReference>
<sequence length="760" mass="87348">MNKKLYDLMDWAGIEGIVYSEEDHPERLLGAHKIRGGFLVQTFQPDAKQVSLKLKKSGKTIVMEQADDAGFFAGILQEKKLIPYVFEVVYENGDSVEVEDPYLYTELLGSNELNRFSNGIHYSVYDYLGAHTMAVYGCGSQAEPEWDVRSAGKNGVYGTHFAVWAPNAMRVSVVGDFNHWDGRIHQMSRLGDSGVFALFIPGVDQGAVYKYEIKVNYKTLLLKTDPYGTCCEQRPANASIVCNTTDFKWKDDKWLEDRKLKKIDKEPVSIYEVHLGSWMKKDCSSPENVTCDQEFYNYRELAPLLADYVKKMHYTHVELMPVMEHPLDESWGYQVTDYYAVTSRYGSPEDFMYFMDYMHRHGIGVILDWVPAHFPKDENGLARFDGTCLYEHMDPRQGEHPHWGTLIYNYGRPQVVNFLIANALFWVKRYHADGIRMDAVASMLYLDYGKKDGEWVANMYGSNENLEAIEMLKNLSEIFHKECPGAWLIAEESTAWPKVTANPADDGLGFDLKWNMGWMNDFISYMQTDPLFRKGRHGMLTFSMIYAYSESFILVLSHDEVVHLKGSMYAKMPGDEDQKFANLRAAYGFMMMHPGKKLLFMGQEFGQTTEWNEKESLPWNEAEDTEHQKLQHYVAELNAFYQAHPALYEMDNKEDGFEWLSSMDADHSIITFMRYSEEKQESLLVICNFTPVLYENFKVGVPHAGKYKEIFNSDAEVFGGSGHGNPRQKCAKAVSWDGREYSISIEVPPLGISVFKYIEK</sequence>
<dbReference type="HAMAP" id="MF_00685">
    <property type="entry name" value="GlgB"/>
    <property type="match status" value="1"/>
</dbReference>
<keyword evidence="5 10" id="KW-0321">Glycogen metabolism</keyword>
<dbReference type="PIRSF" id="PIRSF000463">
    <property type="entry name" value="GlgB"/>
    <property type="match status" value="1"/>
</dbReference>
<feature type="active site" description="Proton donor" evidence="10">
    <location>
        <position position="491"/>
    </location>
</feature>
<dbReference type="CDD" id="cd02855">
    <property type="entry name" value="E_set_GBE_prok_N"/>
    <property type="match status" value="1"/>
</dbReference>
<dbReference type="SMART" id="SM00642">
    <property type="entry name" value="Aamy"/>
    <property type="match status" value="1"/>
</dbReference>
<dbReference type="EC" id="2.4.1.18" evidence="10"/>
<keyword evidence="9 10" id="KW-0119">Carbohydrate metabolism</keyword>
<dbReference type="InterPro" id="IPR054169">
    <property type="entry name" value="GlgB_N"/>
</dbReference>
<dbReference type="Pfam" id="PF00128">
    <property type="entry name" value="Alpha-amylase"/>
    <property type="match status" value="1"/>
</dbReference>
<feature type="domain" description="Glycosyl hydrolase family 13 catalytic" evidence="11">
    <location>
        <begin position="295"/>
        <end position="638"/>
    </location>
</feature>
<dbReference type="Gene3D" id="2.60.40.10">
    <property type="entry name" value="Immunoglobulins"/>
    <property type="match status" value="2"/>
</dbReference>
<evidence type="ECO:0000259" key="11">
    <source>
        <dbReference type="SMART" id="SM00642"/>
    </source>
</evidence>
<keyword evidence="13" id="KW-1185">Reference proteome</keyword>
<dbReference type="CDD" id="cd11322">
    <property type="entry name" value="AmyAc_Glg_BE"/>
    <property type="match status" value="1"/>
</dbReference>
<evidence type="ECO:0000256" key="1">
    <source>
        <dbReference type="ARBA" id="ARBA00000826"/>
    </source>
</evidence>
<dbReference type="SUPFAM" id="SSF81296">
    <property type="entry name" value="E set domains"/>
    <property type="match status" value="2"/>
</dbReference>
<comment type="catalytic activity">
    <reaction evidence="1 10">
        <text>Transfers a segment of a (1-&gt;4)-alpha-D-glucan chain to a primary hydroxy group in a similar glucan chain.</text>
        <dbReference type="EC" id="2.4.1.18"/>
    </reaction>
</comment>
<evidence type="ECO:0000256" key="6">
    <source>
        <dbReference type="ARBA" id="ARBA00022676"/>
    </source>
</evidence>
<dbReference type="Pfam" id="PF22019">
    <property type="entry name" value="GlgB_N"/>
    <property type="match status" value="1"/>
</dbReference>
<dbReference type="Gene3D" id="3.20.20.80">
    <property type="entry name" value="Glycosidases"/>
    <property type="match status" value="1"/>
</dbReference>
<dbReference type="InterPro" id="IPR013783">
    <property type="entry name" value="Ig-like_fold"/>
</dbReference>
<protein>
    <recommendedName>
        <fullName evidence="10">1,4-alpha-glucan branching enzyme GlgB</fullName>
        <ecNumber evidence="10">2.4.1.18</ecNumber>
    </recommendedName>
    <alternativeName>
        <fullName evidence="10">1,4-alpha-D-glucan:1,4-alpha-D-glucan 6-glucosyl-transferase</fullName>
    </alternativeName>
    <alternativeName>
        <fullName evidence="10">Alpha-(1-&gt;4)-glucan branching enzyme</fullName>
    </alternativeName>
    <alternativeName>
        <fullName evidence="10">Glycogen branching enzyme</fullName>
        <shortName evidence="10">BE</shortName>
    </alternativeName>
</protein>
<name>A0ABR7N210_9FIRM</name>
<dbReference type="SUPFAM" id="SSF51445">
    <property type="entry name" value="(Trans)glycosidases"/>
    <property type="match status" value="1"/>
</dbReference>
<evidence type="ECO:0000256" key="2">
    <source>
        <dbReference type="ARBA" id="ARBA00002953"/>
    </source>
</evidence>
<dbReference type="PANTHER" id="PTHR43651:SF3">
    <property type="entry name" value="1,4-ALPHA-GLUCAN-BRANCHING ENZYME"/>
    <property type="match status" value="1"/>
</dbReference>
<evidence type="ECO:0000256" key="3">
    <source>
        <dbReference type="ARBA" id="ARBA00004964"/>
    </source>
</evidence>
<evidence type="ECO:0000256" key="7">
    <source>
        <dbReference type="ARBA" id="ARBA00022679"/>
    </source>
</evidence>
<dbReference type="InterPro" id="IPR014756">
    <property type="entry name" value="Ig_E-set"/>
</dbReference>